<evidence type="ECO:0000313" key="3">
    <source>
        <dbReference type="Proteomes" id="UP001324634"/>
    </source>
</evidence>
<dbReference type="Proteomes" id="UP001324634">
    <property type="component" value="Chromosome"/>
</dbReference>
<feature type="signal peptide" evidence="1">
    <location>
        <begin position="1"/>
        <end position="19"/>
    </location>
</feature>
<reference evidence="2 3" key="1">
    <citation type="submission" date="2023-11" db="EMBL/GenBank/DDBJ databases">
        <title>Peredibacter starrii A3.12.</title>
        <authorList>
            <person name="Mitchell R.J."/>
        </authorList>
    </citation>
    <scope>NUCLEOTIDE SEQUENCE [LARGE SCALE GENOMIC DNA]</scope>
    <source>
        <strain evidence="2 3">A3.12</strain>
    </source>
</reference>
<keyword evidence="1" id="KW-0732">Signal</keyword>
<dbReference type="EMBL" id="CP139487">
    <property type="protein sequence ID" value="WPU63867.1"/>
    <property type="molecule type" value="Genomic_DNA"/>
</dbReference>
<evidence type="ECO:0000256" key="1">
    <source>
        <dbReference type="SAM" id="SignalP"/>
    </source>
</evidence>
<sequence>MKKLFAVLLISSIPTLAQAASATLNATKKIELKFENQSGVYFSKIKLTPKFYCSTLKPQGFGDAITVVNEANTLFQVSSDDAASATIQHMNSITIEAPKKDRFTNRQSCSVVVYLTIERGYASEANFGNIADVSSTRKNADLTKEFENSLGGEYVLKLMNDGTAWDYETNGRMNVCSLVLFKKMKGELKEVSKSYDFRVDRCKI</sequence>
<dbReference type="KEGG" id="psti:SOO65_14325"/>
<proteinExistence type="predicted"/>
<evidence type="ECO:0000313" key="2">
    <source>
        <dbReference type="EMBL" id="WPU63867.1"/>
    </source>
</evidence>
<feature type="chain" id="PRO_5043399524" evidence="1">
    <location>
        <begin position="20"/>
        <end position="204"/>
    </location>
</feature>
<gene>
    <name evidence="2" type="ORF">SOO65_14325</name>
</gene>
<organism evidence="2 3">
    <name type="scientific">Peredibacter starrii</name>
    <dbReference type="NCBI Taxonomy" id="28202"/>
    <lineage>
        <taxon>Bacteria</taxon>
        <taxon>Pseudomonadati</taxon>
        <taxon>Bdellovibrionota</taxon>
        <taxon>Bacteriovoracia</taxon>
        <taxon>Bacteriovoracales</taxon>
        <taxon>Bacteriovoracaceae</taxon>
        <taxon>Peredibacter</taxon>
    </lineage>
</organism>
<accession>A0AAX4HKS6</accession>
<protein>
    <submittedName>
        <fullName evidence="2">Uncharacterized protein</fullName>
    </submittedName>
</protein>
<keyword evidence="3" id="KW-1185">Reference proteome</keyword>
<name>A0AAX4HKS6_9BACT</name>
<dbReference type="AlphaFoldDB" id="A0AAX4HKS6"/>
<dbReference type="RefSeq" id="WP_321391411.1">
    <property type="nucleotide sequence ID" value="NZ_CP139487.1"/>
</dbReference>